<feature type="transmembrane region" description="Helical" evidence="2">
    <location>
        <begin position="124"/>
        <end position="147"/>
    </location>
</feature>
<keyword evidence="2" id="KW-1133">Transmembrane helix</keyword>
<dbReference type="Proteomes" id="UP000054988">
    <property type="component" value="Unassembled WGS sequence"/>
</dbReference>
<evidence type="ECO:0000256" key="2">
    <source>
        <dbReference type="SAM" id="Phobius"/>
    </source>
</evidence>
<evidence type="ECO:0000313" key="4">
    <source>
        <dbReference type="EMBL" id="KTB45847.1"/>
    </source>
</evidence>
<keyword evidence="2" id="KW-0472">Membrane</keyword>
<feature type="transmembrane region" description="Helical" evidence="2">
    <location>
        <begin position="54"/>
        <end position="72"/>
    </location>
</feature>
<accession>A0A0W0GBE9</accession>
<dbReference type="EMBL" id="LATX01000594">
    <property type="protein sequence ID" value="KTB45847.1"/>
    <property type="molecule type" value="Genomic_DNA"/>
</dbReference>
<gene>
    <name evidence="4" type="ORF">WG66_1596</name>
</gene>
<dbReference type="InterPro" id="IPR045339">
    <property type="entry name" value="DUF6534"/>
</dbReference>
<name>A0A0W0GBE9_MONRR</name>
<feature type="transmembrane region" description="Helical" evidence="2">
    <location>
        <begin position="20"/>
        <end position="42"/>
    </location>
</feature>
<feature type="domain" description="DUF6534" evidence="3">
    <location>
        <begin position="176"/>
        <end position="279"/>
    </location>
</feature>
<feature type="compositionally biased region" description="Basic and acidic residues" evidence="1">
    <location>
        <begin position="334"/>
        <end position="346"/>
    </location>
</feature>
<feature type="transmembrane region" description="Helical" evidence="2">
    <location>
        <begin position="167"/>
        <end position="191"/>
    </location>
</feature>
<evidence type="ECO:0000259" key="3">
    <source>
        <dbReference type="Pfam" id="PF20152"/>
    </source>
</evidence>
<evidence type="ECO:0000313" key="5">
    <source>
        <dbReference type="Proteomes" id="UP000054988"/>
    </source>
</evidence>
<keyword evidence="2" id="KW-0812">Transmembrane</keyword>
<organism evidence="4 5">
    <name type="scientific">Moniliophthora roreri</name>
    <name type="common">Frosty pod rot fungus</name>
    <name type="synonym">Monilia roreri</name>
    <dbReference type="NCBI Taxonomy" id="221103"/>
    <lineage>
        <taxon>Eukaryota</taxon>
        <taxon>Fungi</taxon>
        <taxon>Dikarya</taxon>
        <taxon>Basidiomycota</taxon>
        <taxon>Agaricomycotina</taxon>
        <taxon>Agaricomycetes</taxon>
        <taxon>Agaricomycetidae</taxon>
        <taxon>Agaricales</taxon>
        <taxon>Marasmiineae</taxon>
        <taxon>Marasmiaceae</taxon>
        <taxon>Moniliophthora</taxon>
    </lineage>
</organism>
<feature type="region of interest" description="Disordered" evidence="1">
    <location>
        <begin position="334"/>
        <end position="359"/>
    </location>
</feature>
<sequence length="359" mass="39487">MSAPPSGPSLPKPESITASLLLGAMFNWALWGVLGCQTYLYHIYFPNDKAAFKYLIYGVFLFETAQTALNTHDTYIWFSRGFGDFLNFTKVLTSPLNTPMMGAVIALVVQLFYAHRIWTLRKSWLWFCMLLVGITLAQTGGAFYGGIRAFQAGSFVKAQTDPSNRRAVYVWLIGEAVADVLIAAAMVYLMILRRGQSHRFRSHGILARVVTITVESNCATGTLHHPPCSLQMSSALKASLAILSLIMSAGIPDTNYFTCPTIVIGKVYANTLLVSFNNRIVLRNLSQIGSPSFSSGSNIVTSSRLPLQKSTPSSAGRAFESDTITYTVHRFTETDSTTEKMDHELQETSAMKGSPSHHV</sequence>
<evidence type="ECO:0000256" key="1">
    <source>
        <dbReference type="SAM" id="MobiDB-lite"/>
    </source>
</evidence>
<protein>
    <recommendedName>
        <fullName evidence="3">DUF6534 domain-containing protein</fullName>
    </recommendedName>
</protein>
<proteinExistence type="predicted"/>
<feature type="transmembrane region" description="Helical" evidence="2">
    <location>
        <begin position="92"/>
        <end position="112"/>
    </location>
</feature>
<dbReference type="eggNOG" id="ENOG502SRYS">
    <property type="taxonomic scope" value="Eukaryota"/>
</dbReference>
<reference evidence="4 5" key="1">
    <citation type="submission" date="2015-12" db="EMBL/GenBank/DDBJ databases">
        <title>Draft genome sequence of Moniliophthora roreri, the causal agent of frosty pod rot of cacao.</title>
        <authorList>
            <person name="Aime M.C."/>
            <person name="Diaz-Valderrama J.R."/>
            <person name="Kijpornyongpan T."/>
            <person name="Phillips-Mora W."/>
        </authorList>
    </citation>
    <scope>NUCLEOTIDE SEQUENCE [LARGE SCALE GENOMIC DNA]</scope>
    <source>
        <strain evidence="4 5">MCA 2952</strain>
    </source>
</reference>
<dbReference type="PANTHER" id="PTHR40465">
    <property type="entry name" value="CHROMOSOME 1, WHOLE GENOME SHOTGUN SEQUENCE"/>
    <property type="match status" value="1"/>
</dbReference>
<dbReference type="AlphaFoldDB" id="A0A0W0GBE9"/>
<comment type="caution">
    <text evidence="4">The sequence shown here is derived from an EMBL/GenBank/DDBJ whole genome shotgun (WGS) entry which is preliminary data.</text>
</comment>
<dbReference type="PANTHER" id="PTHR40465:SF1">
    <property type="entry name" value="DUF6534 DOMAIN-CONTAINING PROTEIN"/>
    <property type="match status" value="1"/>
</dbReference>
<dbReference type="Pfam" id="PF20152">
    <property type="entry name" value="DUF6534"/>
    <property type="match status" value="1"/>
</dbReference>